<sequence length="102" mass="10505">MDQKTAINKAIALISNENSIPEVVKQDLLATLKPAASPLQWDPWIYRMVVGFLGMTVLSTVIGGMVIMATSGSNISEGIIALGSAAVGALAGLLAPSPKGNQ</sequence>
<keyword evidence="1" id="KW-1133">Transmembrane helix</keyword>
<reference evidence="2 3" key="1">
    <citation type="submission" date="2024-07" db="EMBL/GenBank/DDBJ databases">
        <title>Uliginosibacterium flavum JJ3220;KACC:17644.</title>
        <authorList>
            <person name="Kim M.K."/>
        </authorList>
    </citation>
    <scope>NUCLEOTIDE SEQUENCE [LARGE SCALE GENOMIC DNA]</scope>
    <source>
        <strain evidence="2 3">KACC:17644</strain>
    </source>
</reference>
<comment type="caution">
    <text evidence="2">The sequence shown here is derived from an EMBL/GenBank/DDBJ whole genome shotgun (WGS) entry which is preliminary data.</text>
</comment>
<accession>A0ABV2TRK9</accession>
<proteinExistence type="predicted"/>
<dbReference type="Proteomes" id="UP001549691">
    <property type="component" value="Unassembled WGS sequence"/>
</dbReference>
<evidence type="ECO:0000256" key="1">
    <source>
        <dbReference type="SAM" id="Phobius"/>
    </source>
</evidence>
<keyword evidence="1" id="KW-0472">Membrane</keyword>
<feature type="transmembrane region" description="Helical" evidence="1">
    <location>
        <begin position="44"/>
        <end position="67"/>
    </location>
</feature>
<name>A0ABV2TRK9_9RHOO</name>
<feature type="transmembrane region" description="Helical" evidence="1">
    <location>
        <begin position="79"/>
        <end position="97"/>
    </location>
</feature>
<keyword evidence="3" id="KW-1185">Reference proteome</keyword>
<organism evidence="2 3">
    <name type="scientific">Uliginosibacterium flavum</name>
    <dbReference type="NCBI Taxonomy" id="1396831"/>
    <lineage>
        <taxon>Bacteria</taxon>
        <taxon>Pseudomonadati</taxon>
        <taxon>Pseudomonadota</taxon>
        <taxon>Betaproteobacteria</taxon>
        <taxon>Rhodocyclales</taxon>
        <taxon>Zoogloeaceae</taxon>
        <taxon>Uliginosibacterium</taxon>
    </lineage>
</organism>
<dbReference type="EMBL" id="JBEWZI010000030">
    <property type="protein sequence ID" value="MET7016185.1"/>
    <property type="molecule type" value="Genomic_DNA"/>
</dbReference>
<evidence type="ECO:0008006" key="4">
    <source>
        <dbReference type="Google" id="ProtNLM"/>
    </source>
</evidence>
<evidence type="ECO:0000313" key="2">
    <source>
        <dbReference type="EMBL" id="MET7016185.1"/>
    </source>
</evidence>
<dbReference type="RefSeq" id="WP_354602642.1">
    <property type="nucleotide sequence ID" value="NZ_JBEWZI010000030.1"/>
</dbReference>
<gene>
    <name evidence="2" type="ORF">ABXR19_18515</name>
</gene>
<protein>
    <recommendedName>
        <fullName evidence="4">Holin</fullName>
    </recommendedName>
</protein>
<evidence type="ECO:0000313" key="3">
    <source>
        <dbReference type="Proteomes" id="UP001549691"/>
    </source>
</evidence>
<keyword evidence="1" id="KW-0812">Transmembrane</keyword>